<dbReference type="Gene3D" id="2.40.40.10">
    <property type="entry name" value="RlpA-like domain"/>
    <property type="match status" value="1"/>
</dbReference>
<keyword evidence="4" id="KW-1185">Reference proteome</keyword>
<feature type="compositionally biased region" description="Low complexity" evidence="1">
    <location>
        <begin position="107"/>
        <end position="134"/>
    </location>
</feature>
<evidence type="ECO:0000313" key="3">
    <source>
        <dbReference type="EMBL" id="GIL56933.1"/>
    </source>
</evidence>
<dbReference type="InterPro" id="IPR036908">
    <property type="entry name" value="RlpA-like_sf"/>
</dbReference>
<dbReference type="SUPFAM" id="SSF50685">
    <property type="entry name" value="Barwin-like endoglucanases"/>
    <property type="match status" value="1"/>
</dbReference>
<dbReference type="EMBL" id="BNCO01000026">
    <property type="protein sequence ID" value="GIL56933.1"/>
    <property type="molecule type" value="Genomic_DNA"/>
</dbReference>
<feature type="non-terminal residue" evidence="3">
    <location>
        <position position="177"/>
    </location>
</feature>
<protein>
    <recommendedName>
        <fullName evidence="2">Expansin-like EG45 domain-containing protein</fullName>
    </recommendedName>
</protein>
<dbReference type="Proteomes" id="UP000747399">
    <property type="component" value="Unassembled WGS sequence"/>
</dbReference>
<evidence type="ECO:0000259" key="2">
    <source>
        <dbReference type="PROSITE" id="PS50842"/>
    </source>
</evidence>
<dbReference type="InterPro" id="IPR002963">
    <property type="entry name" value="Expansin"/>
</dbReference>
<dbReference type="PANTHER" id="PTHR31867">
    <property type="entry name" value="EXPANSIN-A15"/>
    <property type="match status" value="1"/>
</dbReference>
<proteinExistence type="predicted"/>
<dbReference type="SMART" id="SM00837">
    <property type="entry name" value="DPBB_1"/>
    <property type="match status" value="1"/>
</dbReference>
<dbReference type="PROSITE" id="PS50842">
    <property type="entry name" value="EXPANSIN_EG45"/>
    <property type="match status" value="1"/>
</dbReference>
<dbReference type="CDD" id="cd22271">
    <property type="entry name" value="DPBB_EXP_N-like"/>
    <property type="match status" value="1"/>
</dbReference>
<evidence type="ECO:0000313" key="4">
    <source>
        <dbReference type="Proteomes" id="UP000747399"/>
    </source>
</evidence>
<dbReference type="Pfam" id="PF03330">
    <property type="entry name" value="DPBB_1"/>
    <property type="match status" value="1"/>
</dbReference>
<accession>A0A8J4B945</accession>
<dbReference type="AlphaFoldDB" id="A0A8J4B945"/>
<gene>
    <name evidence="3" type="ORF">Vafri_12216</name>
</gene>
<feature type="compositionally biased region" description="Polar residues" evidence="1">
    <location>
        <begin position="138"/>
        <end position="170"/>
    </location>
</feature>
<dbReference type="InterPro" id="IPR007112">
    <property type="entry name" value="Expansin/allergen_DPBB_dom"/>
</dbReference>
<feature type="region of interest" description="Disordered" evidence="1">
    <location>
        <begin position="107"/>
        <end position="177"/>
    </location>
</feature>
<reference evidence="3" key="1">
    <citation type="journal article" date="2021" name="Proc. Natl. Acad. Sci. U.S.A.">
        <title>Three genomes in the algal genus Volvox reveal the fate of a haploid sex-determining region after a transition to homothallism.</title>
        <authorList>
            <person name="Yamamoto K."/>
            <person name="Hamaji T."/>
            <person name="Kawai-Toyooka H."/>
            <person name="Matsuzaki R."/>
            <person name="Takahashi F."/>
            <person name="Nishimura Y."/>
            <person name="Kawachi M."/>
            <person name="Noguchi H."/>
            <person name="Minakuchi Y."/>
            <person name="Umen J.G."/>
            <person name="Toyoda A."/>
            <person name="Nozaki H."/>
        </authorList>
    </citation>
    <scope>NUCLEOTIDE SEQUENCE</scope>
    <source>
        <strain evidence="3">NIES-3780</strain>
    </source>
</reference>
<dbReference type="InterPro" id="IPR009009">
    <property type="entry name" value="RlpA-like_DPBB"/>
</dbReference>
<comment type="caution">
    <text evidence="3">The sequence shown here is derived from an EMBL/GenBank/DDBJ whole genome shotgun (WGS) entry which is preliminary data.</text>
</comment>
<dbReference type="GO" id="GO:0009664">
    <property type="term" value="P:plant-type cell wall organization"/>
    <property type="evidence" value="ECO:0007669"/>
    <property type="project" value="InterPro"/>
</dbReference>
<sequence>WPDVQEGFGSSCGKCYEVRCRNADFMDGNGETLRRSSACYDESKSVIITIVDACPCQYPNNAHSNRRWCCGDMNHLDISQEAFQQLADLNVGVIGLSYREVDCSTTASAGNGRRSNSGSSGGSSSTSSSQSNDNDNGRTSAKTNDNVNVNSKGNGESGSWGQQSWPNWQGSWGWGGW</sequence>
<name>A0A8J4B945_9CHLO</name>
<evidence type="ECO:0000256" key="1">
    <source>
        <dbReference type="SAM" id="MobiDB-lite"/>
    </source>
</evidence>
<feature type="domain" description="Expansin-like EG45" evidence="2">
    <location>
        <begin position="9"/>
        <end position="108"/>
    </location>
</feature>
<organism evidence="3 4">
    <name type="scientific">Volvox africanus</name>
    <dbReference type="NCBI Taxonomy" id="51714"/>
    <lineage>
        <taxon>Eukaryota</taxon>
        <taxon>Viridiplantae</taxon>
        <taxon>Chlorophyta</taxon>
        <taxon>core chlorophytes</taxon>
        <taxon>Chlorophyceae</taxon>
        <taxon>CS clade</taxon>
        <taxon>Chlamydomonadales</taxon>
        <taxon>Volvocaceae</taxon>
        <taxon>Volvox</taxon>
    </lineage>
</organism>